<dbReference type="GeneID" id="92089348"/>
<dbReference type="RefSeq" id="XP_066718452.1">
    <property type="nucleotide sequence ID" value="XM_066856285.1"/>
</dbReference>
<sequence length="419" mass="42753">MYFNNAIAIAILAYCAAAAPAGPTCASSEDVCRKYTANNGLSSVECNIAVAQCIGACKVSFDRCSTAPDANHATCAASLVGCTGKSLDESLKPQSAVAKKDAVADASCALKDDACRTAPGANMAECSAQKAECKDTCSTAADSCRGGPDANMAACAGDYAKCLGYNPYAKRDEAPHSETGDAVYFPAPHSETGDAVYFPAPKSKAAASGCVLKDDACRTAPDANMAQCSAEKAACKATCKADSNQCRTAPDANQAQCSADYASCLGENPYAKKRGTPQGYSGSAVHQGDCEKADTACRTAPGANMAQCSAEKASCKNMCSGEADACRAVPGANMSTCSAEYAQCLGTNPYAKRGDAPQSSSGSAVHRGNCEAADDACRTAPDANMSFCSAQKASCKDMCSGEADACRAAPQREHEHLLG</sequence>
<dbReference type="EMBL" id="JAQQWL010000005">
    <property type="protein sequence ID" value="KAK8073977.1"/>
    <property type="molecule type" value="Genomic_DNA"/>
</dbReference>
<evidence type="ECO:0000256" key="1">
    <source>
        <dbReference type="SAM" id="SignalP"/>
    </source>
</evidence>
<name>A0ABR1VS30_9PEZI</name>
<proteinExistence type="predicted"/>
<gene>
    <name evidence="2" type="ORF">PG994_004876</name>
</gene>
<keyword evidence="1" id="KW-0732">Signal</keyword>
<feature type="signal peptide" evidence="1">
    <location>
        <begin position="1"/>
        <end position="21"/>
    </location>
</feature>
<organism evidence="2 3">
    <name type="scientific">Apiospora phragmitis</name>
    <dbReference type="NCBI Taxonomy" id="2905665"/>
    <lineage>
        <taxon>Eukaryota</taxon>
        <taxon>Fungi</taxon>
        <taxon>Dikarya</taxon>
        <taxon>Ascomycota</taxon>
        <taxon>Pezizomycotina</taxon>
        <taxon>Sordariomycetes</taxon>
        <taxon>Xylariomycetidae</taxon>
        <taxon>Amphisphaeriales</taxon>
        <taxon>Apiosporaceae</taxon>
        <taxon>Apiospora</taxon>
    </lineage>
</organism>
<keyword evidence="3" id="KW-1185">Reference proteome</keyword>
<protein>
    <submittedName>
        <fullName evidence="2">Uncharacterized protein</fullName>
    </submittedName>
</protein>
<accession>A0ABR1VS30</accession>
<reference evidence="2 3" key="1">
    <citation type="submission" date="2023-01" db="EMBL/GenBank/DDBJ databases">
        <title>Analysis of 21 Apiospora genomes using comparative genomics revels a genus with tremendous synthesis potential of carbohydrate active enzymes and secondary metabolites.</title>
        <authorList>
            <person name="Sorensen T."/>
        </authorList>
    </citation>
    <scope>NUCLEOTIDE SEQUENCE [LARGE SCALE GENOMIC DNA]</scope>
    <source>
        <strain evidence="2 3">CBS 135458</strain>
    </source>
</reference>
<comment type="caution">
    <text evidence="2">The sequence shown here is derived from an EMBL/GenBank/DDBJ whole genome shotgun (WGS) entry which is preliminary data.</text>
</comment>
<evidence type="ECO:0000313" key="2">
    <source>
        <dbReference type="EMBL" id="KAK8073977.1"/>
    </source>
</evidence>
<dbReference type="Proteomes" id="UP001480595">
    <property type="component" value="Unassembled WGS sequence"/>
</dbReference>
<evidence type="ECO:0000313" key="3">
    <source>
        <dbReference type="Proteomes" id="UP001480595"/>
    </source>
</evidence>
<feature type="chain" id="PRO_5047246751" evidence="1">
    <location>
        <begin position="22"/>
        <end position="419"/>
    </location>
</feature>